<accession>A0ABQ3VR60</accession>
<evidence type="ECO:0000313" key="3">
    <source>
        <dbReference type="Proteomes" id="UP000635565"/>
    </source>
</evidence>
<evidence type="ECO:0000256" key="1">
    <source>
        <dbReference type="SAM" id="Phobius"/>
    </source>
</evidence>
<comment type="caution">
    <text evidence="2">The sequence shown here is derived from an EMBL/GenBank/DDBJ whole genome shotgun (WGS) entry which is preliminary data.</text>
</comment>
<dbReference type="EMBL" id="BNJJ01000023">
    <property type="protein sequence ID" value="GHO88305.1"/>
    <property type="molecule type" value="Genomic_DNA"/>
</dbReference>
<reference evidence="2 3" key="1">
    <citation type="journal article" date="2021" name="Int. J. Syst. Evol. Microbiol.">
        <title>Reticulibacter mediterranei gen. nov., sp. nov., within the new family Reticulibacteraceae fam. nov., and Ktedonospora formicarum gen. nov., sp. nov., Ktedonobacter robiniae sp. nov., Dictyobacter formicarum sp. nov. and Dictyobacter arantiisoli sp. nov., belonging to the class Ktedonobacteria.</title>
        <authorList>
            <person name="Yabe S."/>
            <person name="Zheng Y."/>
            <person name="Wang C.M."/>
            <person name="Sakai Y."/>
            <person name="Abe K."/>
            <person name="Yokota A."/>
            <person name="Donadio S."/>
            <person name="Cavaletti L."/>
            <person name="Monciardini P."/>
        </authorList>
    </citation>
    <scope>NUCLEOTIDE SEQUENCE [LARGE SCALE GENOMIC DNA]</scope>
    <source>
        <strain evidence="2 3">SOSP1-9</strain>
    </source>
</reference>
<feature type="transmembrane region" description="Helical" evidence="1">
    <location>
        <begin position="6"/>
        <end position="30"/>
    </location>
</feature>
<proteinExistence type="predicted"/>
<keyword evidence="1" id="KW-0812">Transmembrane</keyword>
<evidence type="ECO:0000313" key="2">
    <source>
        <dbReference type="EMBL" id="GHO88305.1"/>
    </source>
</evidence>
<protein>
    <submittedName>
        <fullName evidence="2">Uncharacterized protein</fullName>
    </submittedName>
</protein>
<keyword evidence="3" id="KW-1185">Reference proteome</keyword>
<dbReference type="Proteomes" id="UP000635565">
    <property type="component" value="Unassembled WGS sequence"/>
</dbReference>
<keyword evidence="1" id="KW-1133">Transmembrane helix</keyword>
<dbReference type="RefSeq" id="WP_201365899.1">
    <property type="nucleotide sequence ID" value="NZ_BNJJ01000023.1"/>
</dbReference>
<organism evidence="2 3">
    <name type="scientific">Dictyobacter formicarum</name>
    <dbReference type="NCBI Taxonomy" id="2778368"/>
    <lineage>
        <taxon>Bacteria</taxon>
        <taxon>Bacillati</taxon>
        <taxon>Chloroflexota</taxon>
        <taxon>Ktedonobacteria</taxon>
        <taxon>Ktedonobacterales</taxon>
        <taxon>Dictyobacteraceae</taxon>
        <taxon>Dictyobacter</taxon>
    </lineage>
</organism>
<gene>
    <name evidence="2" type="ORF">KSZ_63110</name>
</gene>
<sequence length="157" mass="18123">MLDQNITTLLAALIGGLLSALGGFFANYYIQSTSDKISKKKEIRNMAEKVFKKTDEISQEHLNILDNLSNLKNLKDSARKITLALSQIEFMVNFYLPPLREDFAEYKGKFDNLIDAIEFHNLEDLTTYENTHKLSKVSKKYQLSIIAFYNKEGYSYF</sequence>
<keyword evidence="1" id="KW-0472">Membrane</keyword>
<name>A0ABQ3VR60_9CHLR</name>